<evidence type="ECO:0008006" key="3">
    <source>
        <dbReference type="Google" id="ProtNLM"/>
    </source>
</evidence>
<sequence>MGWIKDAMNRVKDMDTGFCLTLQERESMLNVDQKCIFDHIKAHLLRQIEYEKKLKQEKEQSESVKPLHMLISVVGGTGKSFLIEAIKALVKSLRSTLTKQTCSCCSNRISSLQYEWFCGKSIPFIGDSLPLPPVRDKPVFDKVRASTLIYRLGSNGAVNIWRDTVTNDKLTINKRQQTNQKVSEMLDKVRRGFPDDKTFTTHERVLSMSTEQKFKIILQDGNAPVGLLPKVDMCKEFTETMLANLPNPTVKIRATNLIDGTGNIHVRSKKYDDLKKVKQKLKELNKDINNTGGLEAKLKLAVGARVVLRCNVNV</sequence>
<dbReference type="OrthoDB" id="416437at2759"/>
<feature type="coiled-coil region" evidence="1">
    <location>
        <begin position="267"/>
        <end position="294"/>
    </location>
</feature>
<keyword evidence="1" id="KW-0175">Coiled coil</keyword>
<reference evidence="2" key="1">
    <citation type="submission" date="2017-05" db="UniProtKB">
        <authorList>
            <consortium name="EnsemblMetazoa"/>
        </authorList>
    </citation>
    <scope>IDENTIFICATION</scope>
</reference>
<organism evidence="2">
    <name type="scientific">Amphimedon queenslandica</name>
    <name type="common">Sponge</name>
    <dbReference type="NCBI Taxonomy" id="400682"/>
    <lineage>
        <taxon>Eukaryota</taxon>
        <taxon>Metazoa</taxon>
        <taxon>Porifera</taxon>
        <taxon>Demospongiae</taxon>
        <taxon>Heteroscleromorpha</taxon>
        <taxon>Haplosclerida</taxon>
        <taxon>Niphatidae</taxon>
        <taxon>Amphimedon</taxon>
    </lineage>
</organism>
<evidence type="ECO:0000256" key="1">
    <source>
        <dbReference type="SAM" id="Coils"/>
    </source>
</evidence>
<name>A0A1X7U0G7_AMPQE</name>
<proteinExistence type="predicted"/>
<accession>A0A1X7U0G7</accession>
<protein>
    <recommendedName>
        <fullName evidence="3">ATP-dependent DNA helicase</fullName>
    </recommendedName>
</protein>
<evidence type="ECO:0000313" key="2">
    <source>
        <dbReference type="EnsemblMetazoa" id="Aqu2.1.20873_001"/>
    </source>
</evidence>
<dbReference type="AlphaFoldDB" id="A0A1X7U0G7"/>
<dbReference type="InParanoid" id="A0A1X7U0G7"/>
<dbReference type="EnsemblMetazoa" id="Aqu2.1.20873_001">
    <property type="protein sequence ID" value="Aqu2.1.20873_001"/>
    <property type="gene ID" value="Aqu2.1.20873"/>
</dbReference>